<dbReference type="InterPro" id="IPR020616">
    <property type="entry name" value="Thiolase_N"/>
</dbReference>
<evidence type="ECO:0000259" key="6">
    <source>
        <dbReference type="Pfam" id="PF02803"/>
    </source>
</evidence>
<dbReference type="Gene3D" id="3.40.47.10">
    <property type="match status" value="2"/>
</dbReference>
<dbReference type="PANTHER" id="PTHR18919">
    <property type="entry name" value="ACETYL-COA C-ACYLTRANSFERASE"/>
    <property type="match status" value="1"/>
</dbReference>
<dbReference type="PIRSF" id="PIRSF000429">
    <property type="entry name" value="Ac-CoA_Ac_transf"/>
    <property type="match status" value="1"/>
</dbReference>
<dbReference type="Pfam" id="PF02803">
    <property type="entry name" value="Thiolase_C"/>
    <property type="match status" value="1"/>
</dbReference>
<evidence type="ECO:0000259" key="5">
    <source>
        <dbReference type="Pfam" id="PF00108"/>
    </source>
</evidence>
<keyword evidence="3 4" id="KW-0012">Acyltransferase</keyword>
<dbReference type="NCBIfam" id="TIGR01930">
    <property type="entry name" value="AcCoA-C-Actrans"/>
    <property type="match status" value="1"/>
</dbReference>
<gene>
    <name evidence="7" type="ORF">EV678_2159</name>
</gene>
<protein>
    <submittedName>
        <fullName evidence="7">Acetyl-CoA C-acetyltransferase</fullName>
    </submittedName>
</protein>
<dbReference type="Pfam" id="PF00108">
    <property type="entry name" value="Thiolase_N"/>
    <property type="match status" value="1"/>
</dbReference>
<evidence type="ECO:0000256" key="2">
    <source>
        <dbReference type="ARBA" id="ARBA00022679"/>
    </source>
</evidence>
<proteinExistence type="inferred from homology"/>
<evidence type="ECO:0000313" key="7">
    <source>
        <dbReference type="EMBL" id="RZT76284.1"/>
    </source>
</evidence>
<feature type="domain" description="Thiolase C-terminal" evidence="6">
    <location>
        <begin position="271"/>
        <end position="391"/>
    </location>
</feature>
<dbReference type="NCBIfam" id="NF005404">
    <property type="entry name" value="PRK06954.1"/>
    <property type="match status" value="1"/>
</dbReference>
<dbReference type="InterPro" id="IPR002155">
    <property type="entry name" value="Thiolase"/>
</dbReference>
<dbReference type="CDD" id="cd00751">
    <property type="entry name" value="thiolase"/>
    <property type="match status" value="1"/>
</dbReference>
<dbReference type="PROSITE" id="PS00099">
    <property type="entry name" value="THIOLASE_3"/>
    <property type="match status" value="1"/>
</dbReference>
<name>A0ABY0IRH4_9RHOO</name>
<dbReference type="InterPro" id="IPR016039">
    <property type="entry name" value="Thiolase-like"/>
</dbReference>
<dbReference type="InterPro" id="IPR020617">
    <property type="entry name" value="Thiolase_C"/>
</dbReference>
<dbReference type="EMBL" id="SHKM01000002">
    <property type="protein sequence ID" value="RZT76284.1"/>
    <property type="molecule type" value="Genomic_DNA"/>
</dbReference>
<feature type="domain" description="Thiolase N-terminal" evidence="5">
    <location>
        <begin position="5"/>
        <end position="263"/>
    </location>
</feature>
<comment type="caution">
    <text evidence="7">The sequence shown here is derived from an EMBL/GenBank/DDBJ whole genome shotgun (WGS) entry which is preliminary data.</text>
</comment>
<evidence type="ECO:0000313" key="8">
    <source>
        <dbReference type="Proteomes" id="UP000292136"/>
    </source>
</evidence>
<dbReference type="PANTHER" id="PTHR18919:SF138">
    <property type="entry name" value="ACETYL-COA C-ACETYLTRANSFERASE"/>
    <property type="match status" value="1"/>
</dbReference>
<dbReference type="RefSeq" id="WP_130459534.1">
    <property type="nucleotide sequence ID" value="NZ_SHKM01000002.1"/>
</dbReference>
<dbReference type="SUPFAM" id="SSF53901">
    <property type="entry name" value="Thiolase-like"/>
    <property type="match status" value="2"/>
</dbReference>
<sequence length="393" mass="41080">MSDPIVIVSVARTPMGGFQGDFNSLTAPQLGATAIKAAVERAGIKPEQVEEVVFGNVLQAGVGQAPARQAALGAGLPLSAGCTTIHKVCGSALKSVMMVHDSLLAGSYEIGVAGGQESMSNAPYLLPKARGGYRLGHGQLLDHMFFDGLEDAYQKGRLMGTFAEECAESYGFTREAQDEWAIQSTVRAQKAIKEGLFKWEIAPVTIAGKKGDVVVDQDEQPLKAQIEKIPALKPAFKKDGTVTAANSSSISDGAAALVLMKESKAKALGLSPIAKIVGHTTHAQEPNLFTTAPVFAMEKLMQKTGWNVADVDLWEINEAFAVVTMAAIKDLKLDPAKVNVHGGACALGHPIGASGARILVTLIGALKQYGKKKGVASLCIGGGEAVAVGVEMF</sequence>
<accession>A0ABY0IRH4</accession>
<organism evidence="7 8">
    <name type="scientific">Azospira oryzae</name>
    <dbReference type="NCBI Taxonomy" id="146939"/>
    <lineage>
        <taxon>Bacteria</taxon>
        <taxon>Pseudomonadati</taxon>
        <taxon>Pseudomonadota</taxon>
        <taxon>Betaproteobacteria</taxon>
        <taxon>Rhodocyclales</taxon>
        <taxon>Rhodocyclaceae</taxon>
        <taxon>Azospira</taxon>
    </lineage>
</organism>
<comment type="similarity">
    <text evidence="1 4">Belongs to the thiolase-like superfamily. Thiolase family.</text>
</comment>
<evidence type="ECO:0000256" key="3">
    <source>
        <dbReference type="ARBA" id="ARBA00023315"/>
    </source>
</evidence>
<keyword evidence="8" id="KW-1185">Reference proteome</keyword>
<keyword evidence="2 4" id="KW-0808">Transferase</keyword>
<reference evidence="7 8" key="1">
    <citation type="submission" date="2019-02" db="EMBL/GenBank/DDBJ databases">
        <title>Genomic Encyclopedia of Type Strains, Phase IV (KMG-IV): sequencing the most valuable type-strain genomes for metagenomic binning, comparative biology and taxonomic classification.</title>
        <authorList>
            <person name="Goeker M."/>
        </authorList>
    </citation>
    <scope>NUCLEOTIDE SEQUENCE [LARGE SCALE GENOMIC DNA]</scope>
    <source>
        <strain evidence="7 8">DSM 21223</strain>
    </source>
</reference>
<dbReference type="InterPro" id="IPR020610">
    <property type="entry name" value="Thiolase_AS"/>
</dbReference>
<evidence type="ECO:0000256" key="4">
    <source>
        <dbReference type="RuleBase" id="RU003557"/>
    </source>
</evidence>
<evidence type="ECO:0000256" key="1">
    <source>
        <dbReference type="ARBA" id="ARBA00010982"/>
    </source>
</evidence>
<dbReference type="Proteomes" id="UP000292136">
    <property type="component" value="Unassembled WGS sequence"/>
</dbReference>